<name>A0A0F5YA45_9CYAN</name>
<dbReference type="EMBL" id="LATL02000151">
    <property type="protein sequence ID" value="KKD35507.1"/>
    <property type="molecule type" value="Genomic_DNA"/>
</dbReference>
<reference evidence="4" key="1">
    <citation type="submission" date="2015-06" db="EMBL/GenBank/DDBJ databases">
        <title>Draft genome assembly of filamentous brackish cyanobacterium Limnoraphis robusta strain CS-951.</title>
        <authorList>
            <person name="Willis A."/>
            <person name="Parks M."/>
            <person name="Burford M.A."/>
        </authorList>
    </citation>
    <scope>NUCLEOTIDE SEQUENCE [LARGE SCALE GENOMIC DNA]</scope>
    <source>
        <strain evidence="4">CS-951</strain>
    </source>
</reference>
<evidence type="ECO:0000313" key="5">
    <source>
        <dbReference type="Proteomes" id="UP000033607"/>
    </source>
</evidence>
<proteinExistence type="predicted"/>
<keyword evidence="2 4" id="KW-0012">Acyltransferase</keyword>
<feature type="domain" description="Phospholipid/glycerol acyltransferase" evidence="3">
    <location>
        <begin position="96"/>
        <end position="249"/>
    </location>
</feature>
<protein>
    <submittedName>
        <fullName evidence="4">Glycerol acyltransferase</fullName>
    </submittedName>
</protein>
<dbReference type="SMART" id="SM00563">
    <property type="entry name" value="PlsC"/>
    <property type="match status" value="1"/>
</dbReference>
<dbReference type="RefSeq" id="WP_046281302.1">
    <property type="nucleotide sequence ID" value="NZ_LATL02000151.1"/>
</dbReference>
<dbReference type="AlphaFoldDB" id="A0A0F5YA45"/>
<dbReference type="CDD" id="cd07989">
    <property type="entry name" value="LPLAT_AGPAT-like"/>
    <property type="match status" value="1"/>
</dbReference>
<organism evidence="4 5">
    <name type="scientific">Limnoraphis robusta CS-951</name>
    <dbReference type="NCBI Taxonomy" id="1637645"/>
    <lineage>
        <taxon>Bacteria</taxon>
        <taxon>Bacillati</taxon>
        <taxon>Cyanobacteriota</taxon>
        <taxon>Cyanophyceae</taxon>
        <taxon>Oscillatoriophycideae</taxon>
        <taxon>Oscillatoriales</taxon>
        <taxon>Sirenicapillariaceae</taxon>
        <taxon>Limnoraphis</taxon>
    </lineage>
</organism>
<accession>A0A0F5YA45</accession>
<comment type="caution">
    <text evidence="4">The sequence shown here is derived from an EMBL/GenBank/DDBJ whole genome shotgun (WGS) entry which is preliminary data.</text>
</comment>
<dbReference type="PANTHER" id="PTHR10434:SF11">
    <property type="entry name" value="1-ACYL-SN-GLYCEROL-3-PHOSPHATE ACYLTRANSFERASE"/>
    <property type="match status" value="1"/>
</dbReference>
<dbReference type="Proteomes" id="UP000033607">
    <property type="component" value="Unassembled WGS sequence"/>
</dbReference>
<dbReference type="GO" id="GO:0006654">
    <property type="term" value="P:phosphatidic acid biosynthetic process"/>
    <property type="evidence" value="ECO:0007669"/>
    <property type="project" value="TreeGrafter"/>
</dbReference>
<dbReference type="PANTHER" id="PTHR10434">
    <property type="entry name" value="1-ACYL-SN-GLYCEROL-3-PHOSPHATE ACYLTRANSFERASE"/>
    <property type="match status" value="1"/>
</dbReference>
<dbReference type="OrthoDB" id="9803035at2"/>
<gene>
    <name evidence="4" type="ORF">WN50_24890</name>
</gene>
<evidence type="ECO:0000259" key="3">
    <source>
        <dbReference type="SMART" id="SM00563"/>
    </source>
</evidence>
<evidence type="ECO:0000313" key="4">
    <source>
        <dbReference type="EMBL" id="KKD35507.1"/>
    </source>
</evidence>
<dbReference type="GO" id="GO:0003841">
    <property type="term" value="F:1-acylglycerol-3-phosphate O-acyltransferase activity"/>
    <property type="evidence" value="ECO:0007669"/>
    <property type="project" value="TreeGrafter"/>
</dbReference>
<sequence>MNSNIPFQSQSNNQPLVLPPLTPETIKRAREGLEAARLLNAEGIVQKSLYQTEVLTQEKSDLKRRGWIRWLCIRTVIHSLFRVKVEHLDRLSSQPVIIAPNHLSHIDPFLILSEIPYQPYYYILGDARTLYNKFWKRVFLRYSGGTIPIERIWKEELAVLEAAKAGEEHLTELAAAIEQEVPKGNSIQSLRRLDRIVQGIFAQNQGIIMFPEGRLGFQEGELFLPLKRGTVIYALKTGVPILPVGIIGTKNLYLYKELTLRFGEPLRFPKINRPQPKDIQIVLETLQAAILDLLPQNYQEPDELKLFRNFLNHMLW</sequence>
<dbReference type="InterPro" id="IPR002123">
    <property type="entry name" value="Plipid/glycerol_acylTrfase"/>
</dbReference>
<evidence type="ECO:0000256" key="1">
    <source>
        <dbReference type="ARBA" id="ARBA00022679"/>
    </source>
</evidence>
<dbReference type="Pfam" id="PF01553">
    <property type="entry name" value="Acyltransferase"/>
    <property type="match status" value="1"/>
</dbReference>
<keyword evidence="1 4" id="KW-0808">Transferase</keyword>
<dbReference type="SUPFAM" id="SSF69593">
    <property type="entry name" value="Glycerol-3-phosphate (1)-acyltransferase"/>
    <property type="match status" value="2"/>
</dbReference>
<evidence type="ECO:0000256" key="2">
    <source>
        <dbReference type="ARBA" id="ARBA00023315"/>
    </source>
</evidence>